<dbReference type="PANTHER" id="PTHR12905">
    <property type="entry name" value="METALLOPHOSPHOESTERASE"/>
    <property type="match status" value="1"/>
</dbReference>
<dbReference type="OrthoDB" id="630188at2759"/>
<dbReference type="EMBL" id="ML987195">
    <property type="protein sequence ID" value="KAF2249559.1"/>
    <property type="molecule type" value="Genomic_DNA"/>
</dbReference>
<sequence length="388" mass="42723">MELPTRKTRIVCVSDTHTQTPKLPKGDVLIHAGDLTNQGSYSELKKMVEWLEKADFEAKIVVAGNHDITLDADFYRQHGSSWRWPRPQDPEECRRLFTESKSITYLENEAATIYLNAPNGPHTCFKVYGSPCTPKKWNWAFQYETGEAQKLWSAIPSDADVVVTHTPPKGHCDAATKDNRSGCEVLLHALHRVRPMLSIFGHIHEARGVERVWWNDAPPENRCLVKDVEAWKDPGAGSNKQSLVNLAAKGGRPLGNCSRLTRQSNIPEFLIRGVDPCGGRPDEPGVPQPGAGGLNSTSRREGVAYSEATGRAMAMLGGAIEYRQVAASSDIGLADKPDVEDVERRETVMINAALLGPRIAGGPKWFNKPIVVDVDLPVWSGSFEKNAA</sequence>
<dbReference type="PANTHER" id="PTHR12905:SF16">
    <property type="entry name" value="SER_THR PROTEIN PHOSPHATASE FAMILY PROTEIN (AFU_ORTHOLOGUE AFUA_1G06000)"/>
    <property type="match status" value="1"/>
</dbReference>
<evidence type="ECO:0000256" key="1">
    <source>
        <dbReference type="SAM" id="MobiDB-lite"/>
    </source>
</evidence>
<dbReference type="InterPro" id="IPR004843">
    <property type="entry name" value="Calcineurin-like_PHP"/>
</dbReference>
<feature type="region of interest" description="Disordered" evidence="1">
    <location>
        <begin position="280"/>
        <end position="302"/>
    </location>
</feature>
<dbReference type="RefSeq" id="XP_033684563.1">
    <property type="nucleotide sequence ID" value="XM_033822037.1"/>
</dbReference>
<feature type="domain" description="Calcineurin-like phosphoesterase" evidence="2">
    <location>
        <begin position="9"/>
        <end position="205"/>
    </location>
</feature>
<dbReference type="GO" id="GO:0016787">
    <property type="term" value="F:hydrolase activity"/>
    <property type="evidence" value="ECO:0007669"/>
    <property type="project" value="InterPro"/>
</dbReference>
<organism evidence="3 4">
    <name type="scientific">Trematosphaeria pertusa</name>
    <dbReference type="NCBI Taxonomy" id="390896"/>
    <lineage>
        <taxon>Eukaryota</taxon>
        <taxon>Fungi</taxon>
        <taxon>Dikarya</taxon>
        <taxon>Ascomycota</taxon>
        <taxon>Pezizomycotina</taxon>
        <taxon>Dothideomycetes</taxon>
        <taxon>Pleosporomycetidae</taxon>
        <taxon>Pleosporales</taxon>
        <taxon>Massarineae</taxon>
        <taxon>Trematosphaeriaceae</taxon>
        <taxon>Trematosphaeria</taxon>
    </lineage>
</organism>
<dbReference type="GeneID" id="54575367"/>
<dbReference type="Proteomes" id="UP000800094">
    <property type="component" value="Unassembled WGS sequence"/>
</dbReference>
<name>A0A6A6IH72_9PLEO</name>
<accession>A0A6A6IH72</accession>
<dbReference type="Gene3D" id="3.60.21.10">
    <property type="match status" value="1"/>
</dbReference>
<dbReference type="InterPro" id="IPR029052">
    <property type="entry name" value="Metallo-depent_PP-like"/>
</dbReference>
<evidence type="ECO:0000313" key="4">
    <source>
        <dbReference type="Proteomes" id="UP000800094"/>
    </source>
</evidence>
<evidence type="ECO:0000259" key="2">
    <source>
        <dbReference type="Pfam" id="PF00149"/>
    </source>
</evidence>
<gene>
    <name evidence="3" type="ORF">BU26DRAFT_320012</name>
</gene>
<dbReference type="InterPro" id="IPR051693">
    <property type="entry name" value="UPF0046_metallophosphoest"/>
</dbReference>
<reference evidence="3" key="1">
    <citation type="journal article" date="2020" name="Stud. Mycol.">
        <title>101 Dothideomycetes genomes: a test case for predicting lifestyles and emergence of pathogens.</title>
        <authorList>
            <person name="Haridas S."/>
            <person name="Albert R."/>
            <person name="Binder M."/>
            <person name="Bloem J."/>
            <person name="Labutti K."/>
            <person name="Salamov A."/>
            <person name="Andreopoulos B."/>
            <person name="Baker S."/>
            <person name="Barry K."/>
            <person name="Bills G."/>
            <person name="Bluhm B."/>
            <person name="Cannon C."/>
            <person name="Castanera R."/>
            <person name="Culley D."/>
            <person name="Daum C."/>
            <person name="Ezra D."/>
            <person name="Gonzalez J."/>
            <person name="Henrissat B."/>
            <person name="Kuo A."/>
            <person name="Liang C."/>
            <person name="Lipzen A."/>
            <person name="Lutzoni F."/>
            <person name="Magnuson J."/>
            <person name="Mondo S."/>
            <person name="Nolan M."/>
            <person name="Ohm R."/>
            <person name="Pangilinan J."/>
            <person name="Park H.-J."/>
            <person name="Ramirez L."/>
            <person name="Alfaro M."/>
            <person name="Sun H."/>
            <person name="Tritt A."/>
            <person name="Yoshinaga Y."/>
            <person name="Zwiers L.-H."/>
            <person name="Turgeon B."/>
            <person name="Goodwin S."/>
            <person name="Spatafora J."/>
            <person name="Crous P."/>
            <person name="Grigoriev I."/>
        </authorList>
    </citation>
    <scope>NUCLEOTIDE SEQUENCE</scope>
    <source>
        <strain evidence="3">CBS 122368</strain>
    </source>
</reference>
<evidence type="ECO:0000313" key="3">
    <source>
        <dbReference type="EMBL" id="KAF2249559.1"/>
    </source>
</evidence>
<dbReference type="CDD" id="cd07379">
    <property type="entry name" value="MPP_239FB"/>
    <property type="match status" value="1"/>
</dbReference>
<dbReference type="Pfam" id="PF00149">
    <property type="entry name" value="Metallophos"/>
    <property type="match status" value="1"/>
</dbReference>
<keyword evidence="4" id="KW-1185">Reference proteome</keyword>
<dbReference type="AlphaFoldDB" id="A0A6A6IH72"/>
<proteinExistence type="predicted"/>
<dbReference type="SUPFAM" id="SSF56300">
    <property type="entry name" value="Metallo-dependent phosphatases"/>
    <property type="match status" value="1"/>
</dbReference>
<protein>
    <submittedName>
        <fullName evidence="3">Metallo-dependent phosphatase</fullName>
    </submittedName>
</protein>